<keyword evidence="18" id="KW-1185">Reference proteome</keyword>
<dbReference type="AlphaFoldDB" id="A0A8H5LJ99"/>
<evidence type="ECO:0000256" key="9">
    <source>
        <dbReference type="ARBA" id="ARBA00022842"/>
    </source>
</evidence>
<accession>A0A8H5LJ99</accession>
<evidence type="ECO:0000313" key="18">
    <source>
        <dbReference type="Proteomes" id="UP000559027"/>
    </source>
</evidence>
<dbReference type="Pfam" id="PF00752">
    <property type="entry name" value="XPG_N"/>
    <property type="match status" value="1"/>
</dbReference>
<dbReference type="InterPro" id="IPR036279">
    <property type="entry name" value="5-3_exonuclease_C_sf"/>
</dbReference>
<protein>
    <recommendedName>
        <fullName evidence="19">PIN domain-like protein</fullName>
    </recommendedName>
</protein>
<comment type="similarity">
    <text evidence="12">Belongs to the XPG/RAD2 endonuclease family. GEN subfamily.</text>
</comment>
<keyword evidence="4" id="KW-0540">Nuclease</keyword>
<feature type="region of interest" description="Disordered" evidence="14">
    <location>
        <begin position="609"/>
        <end position="683"/>
    </location>
</feature>
<dbReference type="SUPFAM" id="SSF88723">
    <property type="entry name" value="PIN domain-like"/>
    <property type="match status" value="1"/>
</dbReference>
<evidence type="ECO:0000256" key="14">
    <source>
        <dbReference type="SAM" id="MobiDB-lite"/>
    </source>
</evidence>
<comment type="similarity">
    <text evidence="3">Belongs to the XPG/RAD2 endonuclease family. XPG subfamily.</text>
</comment>
<organism evidence="17 18">
    <name type="scientific">Leucocoprinus leucothites</name>
    <dbReference type="NCBI Taxonomy" id="201217"/>
    <lineage>
        <taxon>Eukaryota</taxon>
        <taxon>Fungi</taxon>
        <taxon>Dikarya</taxon>
        <taxon>Basidiomycota</taxon>
        <taxon>Agaricomycotina</taxon>
        <taxon>Agaricomycetes</taxon>
        <taxon>Agaricomycetidae</taxon>
        <taxon>Agaricales</taxon>
        <taxon>Agaricineae</taxon>
        <taxon>Agaricaceae</taxon>
        <taxon>Leucocoprinus</taxon>
    </lineage>
</organism>
<feature type="region of interest" description="Disordered" evidence="14">
    <location>
        <begin position="152"/>
        <end position="185"/>
    </location>
</feature>
<evidence type="ECO:0008006" key="19">
    <source>
        <dbReference type="Google" id="ProtNLM"/>
    </source>
</evidence>
<dbReference type="InterPro" id="IPR008918">
    <property type="entry name" value="HhH2"/>
</dbReference>
<keyword evidence="10" id="KW-0234">DNA repair</keyword>
<dbReference type="PROSITE" id="PS00842">
    <property type="entry name" value="XPG_2"/>
    <property type="match status" value="1"/>
</dbReference>
<evidence type="ECO:0000256" key="4">
    <source>
        <dbReference type="ARBA" id="ARBA00022722"/>
    </source>
</evidence>
<keyword evidence="5" id="KW-0479">Metal-binding</keyword>
<dbReference type="PANTHER" id="PTHR16171:SF7">
    <property type="entry name" value="DNA REPAIR PROTEIN RAD2"/>
    <property type="match status" value="1"/>
</dbReference>
<dbReference type="SMART" id="SM00484">
    <property type="entry name" value="XPGI"/>
    <property type="match status" value="1"/>
</dbReference>
<dbReference type="InterPro" id="IPR006084">
    <property type="entry name" value="XPG/Rad2"/>
</dbReference>
<evidence type="ECO:0000256" key="6">
    <source>
        <dbReference type="ARBA" id="ARBA00022759"/>
    </source>
</evidence>
<comment type="cofactor">
    <cofactor evidence="1">
        <name>Mg(2+)</name>
        <dbReference type="ChEBI" id="CHEBI:18420"/>
    </cofactor>
</comment>
<dbReference type="InterPro" id="IPR019974">
    <property type="entry name" value="XPG_CS"/>
</dbReference>
<evidence type="ECO:0000259" key="15">
    <source>
        <dbReference type="SMART" id="SM00484"/>
    </source>
</evidence>
<keyword evidence="6" id="KW-0255">Endonuclease</keyword>
<evidence type="ECO:0000256" key="12">
    <source>
        <dbReference type="ARBA" id="ARBA00038112"/>
    </source>
</evidence>
<dbReference type="EMBL" id="JAACJO010000004">
    <property type="protein sequence ID" value="KAF5359199.1"/>
    <property type="molecule type" value="Genomic_DNA"/>
</dbReference>
<feature type="region of interest" description="Disordered" evidence="14">
    <location>
        <begin position="119"/>
        <end position="139"/>
    </location>
</feature>
<keyword evidence="11" id="KW-0539">Nucleus</keyword>
<dbReference type="GO" id="GO:0048256">
    <property type="term" value="F:flap endonuclease activity"/>
    <property type="evidence" value="ECO:0007669"/>
    <property type="project" value="UniProtKB-ARBA"/>
</dbReference>
<dbReference type="PANTHER" id="PTHR16171">
    <property type="entry name" value="DNA REPAIR PROTEIN COMPLEMENTING XP-G CELLS-RELATED"/>
    <property type="match status" value="1"/>
</dbReference>
<dbReference type="SUPFAM" id="SSF47807">
    <property type="entry name" value="5' to 3' exonuclease, C-terminal subdomain"/>
    <property type="match status" value="1"/>
</dbReference>
<feature type="compositionally biased region" description="Low complexity" evidence="14">
    <location>
        <begin position="1116"/>
        <end position="1127"/>
    </location>
</feature>
<name>A0A8H5LJ99_9AGAR</name>
<proteinExistence type="inferred from homology"/>
<dbReference type="FunFam" id="1.10.150.20:FF:000030">
    <property type="entry name" value="Flap endonuclease GEN-like 1"/>
    <property type="match status" value="1"/>
</dbReference>
<keyword evidence="7" id="KW-0227">DNA damage</keyword>
<dbReference type="CDD" id="cd09904">
    <property type="entry name" value="H3TH_XPG"/>
    <property type="match status" value="1"/>
</dbReference>
<dbReference type="GO" id="GO:0006289">
    <property type="term" value="P:nucleotide-excision repair"/>
    <property type="evidence" value="ECO:0007669"/>
    <property type="project" value="InterPro"/>
</dbReference>
<feature type="domain" description="XPG N-terminal" evidence="16">
    <location>
        <begin position="1"/>
        <end position="98"/>
    </location>
</feature>
<evidence type="ECO:0000256" key="1">
    <source>
        <dbReference type="ARBA" id="ARBA00001946"/>
    </source>
</evidence>
<dbReference type="InterPro" id="IPR001044">
    <property type="entry name" value="XPG/Rad2_eukaryotes"/>
</dbReference>
<dbReference type="InterPro" id="IPR029060">
    <property type="entry name" value="PIN-like_dom_sf"/>
</dbReference>
<feature type="compositionally biased region" description="Basic and acidic residues" evidence="14">
    <location>
        <begin position="130"/>
        <end position="139"/>
    </location>
</feature>
<feature type="region of interest" description="Disordered" evidence="14">
    <location>
        <begin position="706"/>
        <end position="735"/>
    </location>
</feature>
<feature type="compositionally biased region" description="Acidic residues" evidence="14">
    <location>
        <begin position="1183"/>
        <end position="1196"/>
    </location>
</feature>
<evidence type="ECO:0000259" key="16">
    <source>
        <dbReference type="SMART" id="SM00485"/>
    </source>
</evidence>
<dbReference type="Gene3D" id="3.40.50.1010">
    <property type="entry name" value="5'-nuclease"/>
    <property type="match status" value="2"/>
</dbReference>
<reference evidence="17 18" key="1">
    <citation type="journal article" date="2020" name="ISME J.">
        <title>Uncovering the hidden diversity of litter-decomposition mechanisms in mushroom-forming fungi.</title>
        <authorList>
            <person name="Floudas D."/>
            <person name="Bentzer J."/>
            <person name="Ahren D."/>
            <person name="Johansson T."/>
            <person name="Persson P."/>
            <person name="Tunlid A."/>
        </authorList>
    </citation>
    <scope>NUCLEOTIDE SEQUENCE [LARGE SCALE GENOMIC DNA]</scope>
    <source>
        <strain evidence="17 18">CBS 146.42</strain>
    </source>
</reference>
<feature type="compositionally biased region" description="Acidic residues" evidence="14">
    <location>
        <begin position="636"/>
        <end position="646"/>
    </location>
</feature>
<feature type="compositionally biased region" description="Gly residues" evidence="14">
    <location>
        <begin position="1152"/>
        <end position="1169"/>
    </location>
</feature>
<feature type="region of interest" description="Disordered" evidence="14">
    <location>
        <begin position="527"/>
        <end position="584"/>
    </location>
</feature>
<evidence type="ECO:0000256" key="13">
    <source>
        <dbReference type="SAM" id="Coils"/>
    </source>
</evidence>
<dbReference type="InterPro" id="IPR006085">
    <property type="entry name" value="XPG_DNA_repair_N"/>
</dbReference>
<feature type="region of interest" description="Disordered" evidence="14">
    <location>
        <begin position="1108"/>
        <end position="1235"/>
    </location>
</feature>
<evidence type="ECO:0000256" key="3">
    <source>
        <dbReference type="ARBA" id="ARBA00005283"/>
    </source>
</evidence>
<evidence type="ECO:0000256" key="11">
    <source>
        <dbReference type="ARBA" id="ARBA00023242"/>
    </source>
</evidence>
<evidence type="ECO:0000256" key="10">
    <source>
        <dbReference type="ARBA" id="ARBA00023204"/>
    </source>
</evidence>
<evidence type="ECO:0000313" key="17">
    <source>
        <dbReference type="EMBL" id="KAF5359199.1"/>
    </source>
</evidence>
<dbReference type="Pfam" id="PF00867">
    <property type="entry name" value="XPG_I"/>
    <property type="match status" value="1"/>
</dbReference>
<feature type="compositionally biased region" description="Low complexity" evidence="14">
    <location>
        <begin position="541"/>
        <end position="554"/>
    </location>
</feature>
<dbReference type="GO" id="GO:0046872">
    <property type="term" value="F:metal ion binding"/>
    <property type="evidence" value="ECO:0007669"/>
    <property type="project" value="UniProtKB-KW"/>
</dbReference>
<evidence type="ECO:0000256" key="2">
    <source>
        <dbReference type="ARBA" id="ARBA00004123"/>
    </source>
</evidence>
<dbReference type="PRINTS" id="PR00853">
    <property type="entry name" value="XPGRADSUPER"/>
</dbReference>
<feature type="compositionally biased region" description="Polar residues" evidence="14">
    <location>
        <begin position="454"/>
        <end position="470"/>
    </location>
</feature>
<feature type="compositionally biased region" description="Acidic residues" evidence="14">
    <location>
        <begin position="438"/>
        <end position="447"/>
    </location>
</feature>
<dbReference type="SMART" id="SM00485">
    <property type="entry name" value="XPGN"/>
    <property type="match status" value="1"/>
</dbReference>
<comment type="caution">
    <text evidence="17">The sequence shown here is derived from an EMBL/GenBank/DDBJ whole genome shotgun (WGS) entry which is preliminary data.</text>
</comment>
<feature type="compositionally biased region" description="Acidic residues" evidence="14">
    <location>
        <begin position="764"/>
        <end position="777"/>
    </location>
</feature>
<dbReference type="GO" id="GO:0003697">
    <property type="term" value="F:single-stranded DNA binding"/>
    <property type="evidence" value="ECO:0007669"/>
    <property type="project" value="InterPro"/>
</dbReference>
<feature type="coiled-coil region" evidence="13">
    <location>
        <begin position="805"/>
        <end position="836"/>
    </location>
</feature>
<dbReference type="Proteomes" id="UP000559027">
    <property type="component" value="Unassembled WGS sequence"/>
</dbReference>
<feature type="compositionally biased region" description="Polar residues" evidence="14">
    <location>
        <begin position="618"/>
        <end position="632"/>
    </location>
</feature>
<feature type="domain" description="XPG-I" evidence="15">
    <location>
        <begin position="846"/>
        <end position="915"/>
    </location>
</feature>
<dbReference type="SMART" id="SM00279">
    <property type="entry name" value="HhH2"/>
    <property type="match status" value="1"/>
</dbReference>
<keyword evidence="13" id="KW-0175">Coiled coil</keyword>
<feature type="region of interest" description="Disordered" evidence="14">
    <location>
        <begin position="758"/>
        <end position="777"/>
    </location>
</feature>
<dbReference type="Gene3D" id="1.10.150.20">
    <property type="entry name" value="5' to 3' exonuclease, C-terminal subdomain"/>
    <property type="match status" value="1"/>
</dbReference>
<evidence type="ECO:0000256" key="8">
    <source>
        <dbReference type="ARBA" id="ARBA00022801"/>
    </source>
</evidence>
<dbReference type="OrthoDB" id="31113at2759"/>
<keyword evidence="9" id="KW-0460">Magnesium</keyword>
<feature type="region of interest" description="Disordered" evidence="14">
    <location>
        <begin position="352"/>
        <end position="378"/>
    </location>
</feature>
<comment type="subcellular location">
    <subcellularLocation>
        <location evidence="2">Nucleus</location>
    </subcellularLocation>
</comment>
<gene>
    <name evidence="17" type="ORF">D9756_003114</name>
</gene>
<sequence length="1235" mass="136602">MGVKSLWTLLTPVGRPILLETVEGKAMAIDSSIWIYQFQATMRDKEGRGLVNAHVLGFLRRITKLLFYGIKPVFVFDGGAPALKRSTLNERKKKKSGAAMSHVKIAERLLAAQMRREALNHAQSKKGKGKEKALPPDDIPLDEHTVYLEDIDGSVPKTPAKPKPATPASSSKKQNKYHDHDPYRLPEVNIDEAVSKATRATAPDPRLATEDELRTFIEEMRPEDFDVTSPEFHELPTEVQYEIIGDLRLKSRQTSYARLQKMLRMAPTPMDFSKQQILSLKQRNSLTQQLLVTTNSVGSAHLTIPVRIASERNKQYVLTKNEGAEGGWVLAIQDKTGTAPDQPILIDAEESRVVEEDEDEDADMEEVDTTNTTDTSMDPDLRQYQREMALSAIAGRYTPKKLAPLTTKPIYRKKNSKPLFDLDDDDEDAAAIHKAMEEMEDEEDEELALAIQASIDQSQSAPQRRASGSTPRKPPPHKLPHESPRSVGSPNARRPLPEVEIFAPSGLETFLSFAGTGVSRESIGRRVFGTQERSKSAFGAPSLLSSSNSPSTTPGPRLETNDNEAQAEPLQPAQKVPPIPANSSTIISGFQALTDSEDDEMEEVNVHMASVPTKETPEVSSETTPVKSTSALTPGESDDENMEEVEVTIPEPALPAREPSISPRMASESVPVREPSIESEAHVSVPASTSVLIPVASISSPAIDIPTISPPSTPEKRDNTPLFAWSRSPSPSGRGVVTQEFGETLVSSVTVDDVISHEPNVEGEQQEVTDEQPEEEHWDAANEMDPHAEEGEFARFLSQVKGRNLNDVRKEIDDEIKVLNEQRKAAMRDSEDITQQMVSQIMMMLRLFGIPYITAPMEAEAQCAELVSLGLVDGVITDDSDVFLFGAQRVYKNMFNQSKTVELFLQSDLERELGLDRDTLIRLAYLLGSDYTEGLSGTGPVLAMELLKEFPGKDGLHKFADWWRKVQEGRDKEGESNTKFRRQFKKKFKELYLPADWPNPAVRDAYYHPAVDSSDEPFKWGLPDLDALRTFFKQELGWGETKVDELLLPIIQKMNRRRTNTSGTASGMQGSLSDWVSARTGSSIDAANLAPRKKEVYTSRRLQQVVADFRKRRKASSVAPSRSGSVSDQDDGGENNGGEPAKKRQRKAKSVGRGGKGGQARGKGRGGAAGVPRKGKRKRKDDDDYTEASEESGGDENEARATTPPVDLPPRPRPRPRPRPVTRQNHAENSDVGLE</sequence>
<dbReference type="CDD" id="cd09868">
    <property type="entry name" value="PIN_XPG_RAD2"/>
    <property type="match status" value="2"/>
</dbReference>
<keyword evidence="8" id="KW-0378">Hydrolase</keyword>
<dbReference type="InterPro" id="IPR006086">
    <property type="entry name" value="XPG-I_dom"/>
</dbReference>
<evidence type="ECO:0000256" key="5">
    <source>
        <dbReference type="ARBA" id="ARBA00022723"/>
    </source>
</evidence>
<dbReference type="PROSITE" id="PS00841">
    <property type="entry name" value="XPG_1"/>
    <property type="match status" value="1"/>
</dbReference>
<dbReference type="GO" id="GO:0005634">
    <property type="term" value="C:nucleus"/>
    <property type="evidence" value="ECO:0007669"/>
    <property type="project" value="UniProtKB-SubCell"/>
</dbReference>
<feature type="compositionally biased region" description="Acidic residues" evidence="14">
    <location>
        <begin position="355"/>
        <end position="368"/>
    </location>
</feature>
<evidence type="ECO:0000256" key="7">
    <source>
        <dbReference type="ARBA" id="ARBA00022763"/>
    </source>
</evidence>
<feature type="region of interest" description="Disordered" evidence="14">
    <location>
        <begin position="438"/>
        <end position="500"/>
    </location>
</feature>
<dbReference type="PRINTS" id="PR00066">
    <property type="entry name" value="XRODRMPGMNTG"/>
</dbReference>